<feature type="domain" description="HipA-like C-terminal" evidence="4">
    <location>
        <begin position="153"/>
        <end position="387"/>
    </location>
</feature>
<dbReference type="AlphaFoldDB" id="A0A1H3M9Y7"/>
<dbReference type="EMBL" id="FNPZ01000001">
    <property type="protein sequence ID" value="SDY73542.1"/>
    <property type="molecule type" value="Genomic_DNA"/>
</dbReference>
<evidence type="ECO:0000313" key="6">
    <source>
        <dbReference type="EMBL" id="SDY73542.1"/>
    </source>
</evidence>
<dbReference type="RefSeq" id="WP_092550445.1">
    <property type="nucleotide sequence ID" value="NZ_FNPZ01000001.1"/>
</dbReference>
<dbReference type="GO" id="GO:0004674">
    <property type="term" value="F:protein serine/threonine kinase activity"/>
    <property type="evidence" value="ECO:0007669"/>
    <property type="project" value="TreeGrafter"/>
</dbReference>
<dbReference type="InterPro" id="IPR012893">
    <property type="entry name" value="HipA-like_C"/>
</dbReference>
<keyword evidence="3 6" id="KW-0418">Kinase</keyword>
<dbReference type="InterPro" id="IPR017508">
    <property type="entry name" value="HipA_N1"/>
</dbReference>
<dbReference type="PANTHER" id="PTHR37419:SF1">
    <property type="entry name" value="SERINE_THREONINE-PROTEIN KINASE TOXIN HIPA"/>
    <property type="match status" value="1"/>
</dbReference>
<dbReference type="OrthoDB" id="3182374at2"/>
<keyword evidence="2" id="KW-0808">Transferase</keyword>
<dbReference type="GO" id="GO:0005829">
    <property type="term" value="C:cytosol"/>
    <property type="evidence" value="ECO:0007669"/>
    <property type="project" value="TreeGrafter"/>
</dbReference>
<dbReference type="CDD" id="cd17808">
    <property type="entry name" value="HipA_Ec_like"/>
    <property type="match status" value="1"/>
</dbReference>
<gene>
    <name evidence="6" type="ORF">SAMN05216554_1337</name>
</gene>
<name>A0A1H3M9Y7_9MICO</name>
<evidence type="ECO:0000313" key="7">
    <source>
        <dbReference type="Proteomes" id="UP000198891"/>
    </source>
</evidence>
<dbReference type="Pfam" id="PF07804">
    <property type="entry name" value="HipA_C"/>
    <property type="match status" value="1"/>
</dbReference>
<keyword evidence="7" id="KW-1185">Reference proteome</keyword>
<proteinExistence type="inferred from homology"/>
<comment type="similarity">
    <text evidence="1">Belongs to the HipA Ser/Thr kinase family.</text>
</comment>
<evidence type="ECO:0000256" key="3">
    <source>
        <dbReference type="ARBA" id="ARBA00022777"/>
    </source>
</evidence>
<reference evidence="6 7" key="1">
    <citation type="submission" date="2016-10" db="EMBL/GenBank/DDBJ databases">
        <authorList>
            <person name="de Groot N.N."/>
        </authorList>
    </citation>
    <scope>NUCLEOTIDE SEQUENCE [LARGE SCALE GENOMIC DNA]</scope>
    <source>
        <strain evidence="6 7">CGMCC 4.3491</strain>
    </source>
</reference>
<dbReference type="Pfam" id="PF13657">
    <property type="entry name" value="Couple_hipA"/>
    <property type="match status" value="1"/>
</dbReference>
<dbReference type="Proteomes" id="UP000198891">
    <property type="component" value="Unassembled WGS sequence"/>
</dbReference>
<organism evidence="6 7">
    <name type="scientific">Herbiconiux ginsengi</name>
    <dbReference type="NCBI Taxonomy" id="381665"/>
    <lineage>
        <taxon>Bacteria</taxon>
        <taxon>Bacillati</taxon>
        <taxon>Actinomycetota</taxon>
        <taxon>Actinomycetes</taxon>
        <taxon>Micrococcales</taxon>
        <taxon>Microbacteriaceae</taxon>
        <taxon>Herbiconiux</taxon>
    </lineage>
</organism>
<accession>A0A1H3M9Y7</accession>
<sequence length="424" mass="45617">MSESLDVYMDGRMCGTVSQSSSGDLGFDYHEDYRADPAATPLSLSMPLSRPHHRNASIRPFLAGLLPDNDDALAAIGREYDESPKNPFALVRHVGADVAGAIQIVPQGTASPDGTLPRGGSTPIGDLDIETELDAVIEEYSEGRPVPGLTQRFSLAGAQPKIALHRSTTGSWGVPTGSTPTTHILKPVAGSFRRLDVVEFLSMRAAEALGLTVAQSELLTFGSRRAFVTTRYDRRHLDGRWRRIHQEDLCQSLAVPPQKKYQRSDGGPGVGAIASLFKSLPVPADRTSCASSFFTALMFNTVLECTDAHAKNYSVILLGDRVILAPLYDLLTFAPYKSTATTYSAMQIGGEYRFDAIGEPQAIKAAATLGVNSETAVETLARFRRDAVGAFESARDQLAGQDADTREMATEVVDAVAKLPSLAR</sequence>
<evidence type="ECO:0000256" key="1">
    <source>
        <dbReference type="ARBA" id="ARBA00010164"/>
    </source>
</evidence>
<feature type="domain" description="HipA N-terminal subdomain 1" evidence="5">
    <location>
        <begin position="5"/>
        <end position="104"/>
    </location>
</feature>
<protein>
    <submittedName>
        <fullName evidence="6">Serine/threonine-protein kinase HipA</fullName>
    </submittedName>
</protein>
<dbReference type="PANTHER" id="PTHR37419">
    <property type="entry name" value="SERINE/THREONINE-PROTEIN KINASE TOXIN HIPA"/>
    <property type="match status" value="1"/>
</dbReference>
<evidence type="ECO:0000259" key="4">
    <source>
        <dbReference type="Pfam" id="PF07804"/>
    </source>
</evidence>
<evidence type="ECO:0000256" key="2">
    <source>
        <dbReference type="ARBA" id="ARBA00022679"/>
    </source>
</evidence>
<evidence type="ECO:0000259" key="5">
    <source>
        <dbReference type="Pfam" id="PF13657"/>
    </source>
</evidence>
<dbReference type="STRING" id="381665.SAMN05216554_1337"/>
<dbReference type="InterPro" id="IPR052028">
    <property type="entry name" value="HipA_Ser/Thr_kinase"/>
</dbReference>
<dbReference type="NCBIfam" id="TIGR03071">
    <property type="entry name" value="couple_hipA"/>
    <property type="match status" value="1"/>
</dbReference>